<evidence type="ECO:0000313" key="2">
    <source>
        <dbReference type="EMBL" id="GER29231.1"/>
    </source>
</evidence>
<proteinExistence type="predicted"/>
<comment type="caution">
    <text evidence="2">The sequence shown here is derived from an EMBL/GenBank/DDBJ whole genome shotgun (WGS) entry which is preliminary data.</text>
</comment>
<reference evidence="3" key="1">
    <citation type="journal article" date="2019" name="Curr. Biol.">
        <title>Genome Sequence of Striga asiatica Provides Insight into the Evolution of Plant Parasitism.</title>
        <authorList>
            <person name="Yoshida S."/>
            <person name="Kim S."/>
            <person name="Wafula E.K."/>
            <person name="Tanskanen J."/>
            <person name="Kim Y.M."/>
            <person name="Honaas L."/>
            <person name="Yang Z."/>
            <person name="Spallek T."/>
            <person name="Conn C.E."/>
            <person name="Ichihashi Y."/>
            <person name="Cheong K."/>
            <person name="Cui S."/>
            <person name="Der J.P."/>
            <person name="Gundlach H."/>
            <person name="Jiao Y."/>
            <person name="Hori C."/>
            <person name="Ishida J.K."/>
            <person name="Kasahara H."/>
            <person name="Kiba T."/>
            <person name="Kim M.S."/>
            <person name="Koo N."/>
            <person name="Laohavisit A."/>
            <person name="Lee Y.H."/>
            <person name="Lumba S."/>
            <person name="McCourt P."/>
            <person name="Mortimer J.C."/>
            <person name="Mutuku J.M."/>
            <person name="Nomura T."/>
            <person name="Sasaki-Sekimoto Y."/>
            <person name="Seto Y."/>
            <person name="Wang Y."/>
            <person name="Wakatake T."/>
            <person name="Sakakibara H."/>
            <person name="Demura T."/>
            <person name="Yamaguchi S."/>
            <person name="Yoneyama K."/>
            <person name="Manabe R.I."/>
            <person name="Nelson D.C."/>
            <person name="Schulman A.H."/>
            <person name="Timko M.P."/>
            <person name="dePamphilis C.W."/>
            <person name="Choi D."/>
            <person name="Shirasu K."/>
        </authorList>
    </citation>
    <scope>NUCLEOTIDE SEQUENCE [LARGE SCALE GENOMIC DNA]</scope>
    <source>
        <strain evidence="3">cv. UVA1</strain>
    </source>
</reference>
<evidence type="ECO:0000256" key="1">
    <source>
        <dbReference type="SAM" id="MobiDB-lite"/>
    </source>
</evidence>
<sequence length="258" mass="29766">MQVMKNFNSPMTFFRPSYFIYAKSSFKGCVDHILVNHGSCNSICDPTPYFPRLHCTHVRFSIWKHPVCCPHPPVFHLQHIEVLPVHLPRLFIPKPEIILTPFVPNNPRQPGRRLECSHPQPPTVSAHSRNRPRIIRLVRKSLILDHPIPIPIKLFHISHGHINRRPHGPREPQTPSGSHVPVNLKHKLGIKILPPIRVMQIVEVDLEPRVPHANVVWHGPECFAWGRRAILEEGRRGRVVHEDCGSKVALYGEFEFRE</sequence>
<dbReference type="AlphaFoldDB" id="A0A5A7P990"/>
<name>A0A5A7P990_STRAF</name>
<accession>A0A5A7P990</accession>
<gene>
    <name evidence="2" type="ORF">STAS_05078</name>
</gene>
<dbReference type="Proteomes" id="UP000325081">
    <property type="component" value="Unassembled WGS sequence"/>
</dbReference>
<dbReference type="EMBL" id="BKCP01003447">
    <property type="protein sequence ID" value="GER29231.1"/>
    <property type="molecule type" value="Genomic_DNA"/>
</dbReference>
<evidence type="ECO:0000313" key="3">
    <source>
        <dbReference type="Proteomes" id="UP000325081"/>
    </source>
</evidence>
<organism evidence="2 3">
    <name type="scientific">Striga asiatica</name>
    <name type="common">Asiatic witchweed</name>
    <name type="synonym">Buchnera asiatica</name>
    <dbReference type="NCBI Taxonomy" id="4170"/>
    <lineage>
        <taxon>Eukaryota</taxon>
        <taxon>Viridiplantae</taxon>
        <taxon>Streptophyta</taxon>
        <taxon>Embryophyta</taxon>
        <taxon>Tracheophyta</taxon>
        <taxon>Spermatophyta</taxon>
        <taxon>Magnoliopsida</taxon>
        <taxon>eudicotyledons</taxon>
        <taxon>Gunneridae</taxon>
        <taxon>Pentapetalae</taxon>
        <taxon>asterids</taxon>
        <taxon>lamiids</taxon>
        <taxon>Lamiales</taxon>
        <taxon>Orobanchaceae</taxon>
        <taxon>Buchnereae</taxon>
        <taxon>Striga</taxon>
    </lineage>
</organism>
<keyword evidence="3" id="KW-1185">Reference proteome</keyword>
<protein>
    <submittedName>
        <fullName evidence="2">F5/8 type C domain protein</fullName>
    </submittedName>
</protein>
<feature type="region of interest" description="Disordered" evidence="1">
    <location>
        <begin position="109"/>
        <end position="128"/>
    </location>
</feature>